<feature type="chain" id="PRO_5016330021" description="Lipoprotein" evidence="1">
    <location>
        <begin position="17"/>
        <end position="177"/>
    </location>
</feature>
<dbReference type="PROSITE" id="PS51257">
    <property type="entry name" value="PROKAR_LIPOPROTEIN"/>
    <property type="match status" value="1"/>
</dbReference>
<reference evidence="2 3" key="1">
    <citation type="submission" date="2018-06" db="EMBL/GenBank/DDBJ databases">
        <title>Genomic Encyclopedia of Archaeal and Bacterial Type Strains, Phase II (KMG-II): from individual species to whole genera.</title>
        <authorList>
            <person name="Goeker M."/>
        </authorList>
    </citation>
    <scope>NUCLEOTIDE SEQUENCE [LARGE SCALE GENOMIC DNA]</scope>
    <source>
        <strain evidence="2 3">DSM 27372</strain>
    </source>
</reference>
<keyword evidence="1" id="KW-0732">Signal</keyword>
<dbReference type="AlphaFoldDB" id="A0A318UBH5"/>
<dbReference type="EMBL" id="QKLU01000005">
    <property type="protein sequence ID" value="PYF72883.1"/>
    <property type="molecule type" value="Genomic_DNA"/>
</dbReference>
<keyword evidence="3" id="KW-1185">Reference proteome</keyword>
<evidence type="ECO:0000313" key="2">
    <source>
        <dbReference type="EMBL" id="PYF72883.1"/>
    </source>
</evidence>
<dbReference type="Proteomes" id="UP000248198">
    <property type="component" value="Unassembled WGS sequence"/>
</dbReference>
<proteinExistence type="predicted"/>
<gene>
    <name evidence="2" type="ORF">B0O44_105257</name>
</gene>
<dbReference type="OrthoDB" id="886332at2"/>
<evidence type="ECO:0000256" key="1">
    <source>
        <dbReference type="SAM" id="SignalP"/>
    </source>
</evidence>
<accession>A0A318UBH5</accession>
<sequence>MKPVFSLFLLSLFFFACTSSGTKQPSENTSQEKTVLKSFSDSSKLDTFKVGLSGNKPKDMLLTFRIISSDGKELYQKVLKATELLDNYKETLDLSKEKDQKNFMTEELNEFLDEENFLEPAVTPEEKPDQYTADKLFYEELQKSRLNGFKYRISKETKVYIAWSVKEHKVKIYYKCC</sequence>
<protein>
    <recommendedName>
        <fullName evidence="4">Lipoprotein</fullName>
    </recommendedName>
</protein>
<name>A0A318UBH5_9SPHI</name>
<evidence type="ECO:0008006" key="4">
    <source>
        <dbReference type="Google" id="ProtNLM"/>
    </source>
</evidence>
<organism evidence="2 3">
    <name type="scientific">Pedobacter nutrimenti</name>
    <dbReference type="NCBI Taxonomy" id="1241337"/>
    <lineage>
        <taxon>Bacteria</taxon>
        <taxon>Pseudomonadati</taxon>
        <taxon>Bacteroidota</taxon>
        <taxon>Sphingobacteriia</taxon>
        <taxon>Sphingobacteriales</taxon>
        <taxon>Sphingobacteriaceae</taxon>
        <taxon>Pedobacter</taxon>
    </lineage>
</organism>
<comment type="caution">
    <text evidence="2">The sequence shown here is derived from an EMBL/GenBank/DDBJ whole genome shotgun (WGS) entry which is preliminary data.</text>
</comment>
<evidence type="ECO:0000313" key="3">
    <source>
        <dbReference type="Proteomes" id="UP000248198"/>
    </source>
</evidence>
<dbReference type="RefSeq" id="WP_110832728.1">
    <property type="nucleotide sequence ID" value="NZ_QKLU01000005.1"/>
</dbReference>
<feature type="signal peptide" evidence="1">
    <location>
        <begin position="1"/>
        <end position="16"/>
    </location>
</feature>